<evidence type="ECO:0000259" key="8">
    <source>
        <dbReference type="PROSITE" id="PS50878"/>
    </source>
</evidence>
<evidence type="ECO:0000256" key="1">
    <source>
        <dbReference type="ARBA" id="ARBA00012493"/>
    </source>
</evidence>
<dbReference type="InterPro" id="IPR043502">
    <property type="entry name" value="DNA/RNA_pol_sf"/>
</dbReference>
<dbReference type="Pfam" id="PF00078">
    <property type="entry name" value="RVT_1"/>
    <property type="match status" value="1"/>
</dbReference>
<dbReference type="OrthoDB" id="2285730at2759"/>
<dbReference type="Proteomes" id="UP000054107">
    <property type="component" value="Unassembled WGS sequence"/>
</dbReference>
<keyword evidence="7" id="KW-0695">RNA-directed DNA polymerase</keyword>
<dbReference type="SUPFAM" id="SSF56672">
    <property type="entry name" value="DNA/RNA polymerases"/>
    <property type="match status" value="1"/>
</dbReference>
<dbReference type="Pfam" id="PF17917">
    <property type="entry name" value="RT_RNaseH"/>
    <property type="match status" value="1"/>
</dbReference>
<dbReference type="PANTHER" id="PTHR37984:SF5">
    <property type="entry name" value="PROTEIN NYNRIN-LIKE"/>
    <property type="match status" value="1"/>
</dbReference>
<evidence type="ECO:0000313" key="10">
    <source>
        <dbReference type="Proteomes" id="UP000054107"/>
    </source>
</evidence>
<dbReference type="CDD" id="cd09274">
    <property type="entry name" value="RNase_HI_RT_Ty3"/>
    <property type="match status" value="1"/>
</dbReference>
<organism evidence="9 10">
    <name type="scientific">Parasitella parasitica</name>
    <dbReference type="NCBI Taxonomy" id="35722"/>
    <lineage>
        <taxon>Eukaryota</taxon>
        <taxon>Fungi</taxon>
        <taxon>Fungi incertae sedis</taxon>
        <taxon>Mucoromycota</taxon>
        <taxon>Mucoromycotina</taxon>
        <taxon>Mucoromycetes</taxon>
        <taxon>Mucorales</taxon>
        <taxon>Mucorineae</taxon>
        <taxon>Mucoraceae</taxon>
        <taxon>Parasitella</taxon>
    </lineage>
</organism>
<dbReference type="InterPro" id="IPR041373">
    <property type="entry name" value="RT_RNaseH"/>
</dbReference>
<dbReference type="FunFam" id="3.30.70.270:FF:000063">
    <property type="entry name" value="Zinc knuckle domaincontaining protein"/>
    <property type="match status" value="1"/>
</dbReference>
<proteinExistence type="predicted"/>
<reference evidence="9 10" key="1">
    <citation type="submission" date="2014-09" db="EMBL/GenBank/DDBJ databases">
        <authorList>
            <person name="Ellenberger Sabrina"/>
        </authorList>
    </citation>
    <scope>NUCLEOTIDE SEQUENCE [LARGE SCALE GENOMIC DNA]</scope>
    <source>
        <strain evidence="9 10">CBS 412.66</strain>
    </source>
</reference>
<sequence>MEANLILDTGCTPCIISLQLAKRLGLESQLVALSNNQAGILVGDGRQVKTQGVLKDLEIELLPGTSLKVDALCLDVPEHAYEFLFGRIAIARIGINADLATSNWYVRDGDNFEPLEVSHSDKPKSSCFLVTMGPELPPSSESADSSKDMFVMLFASIYANETLHQVQKDEVKTLILAKSAAFGIGYDDLTQTNLVKFHVDTGDAKPVYKRPYPNMSFSELETLKQEIEDMLKAGTLIPAMHSGAEARNSGWSFQVMYVPKKNGEKRLVTMFQDLNKVTVPDPWPLPNITNLLEAFGGCQYLSSLDLLKGFHQIACDDDTIPKLQITTPFGSYCYTVMPFGVRNGPSIFARAIYLALKDFPLCATYIDDNQVFSETYQDHLKHLKLVFDRMIEVNMKLNPNKCNLFRNSLEFLGFEISTTGIAPIRSKVDAILSAEPPKDKSGVRAFINMVGFYRRHVHHFAQLTVAMNSLLKKNVPFEWREEHQREFDLIRKGIADAALLRYPDPRKPYSVYCDACDYGIAAVLRQQGDDGVDEPICFISRKLKQAEVNYPTVEKELLAVVYALFKLRRYLLDQEFVVYTDTMTVKYLFSKKEPNTRLQRWCLALKEYSFKVIHVPGTRNPADLISRYPLPGIQEVNGDDMLEQIFDAHYVQGVISILSHKVSYKGLTF</sequence>
<evidence type="ECO:0000256" key="4">
    <source>
        <dbReference type="ARBA" id="ARBA00022722"/>
    </source>
</evidence>
<evidence type="ECO:0000313" key="9">
    <source>
        <dbReference type="EMBL" id="CEP08716.1"/>
    </source>
</evidence>
<protein>
    <recommendedName>
        <fullName evidence="1">RNA-directed DNA polymerase</fullName>
        <ecNumber evidence="1">2.7.7.49</ecNumber>
    </recommendedName>
</protein>
<name>A0A0B7MRU1_9FUNG</name>
<dbReference type="Gene3D" id="3.30.70.270">
    <property type="match status" value="2"/>
</dbReference>
<keyword evidence="6" id="KW-0378">Hydrolase</keyword>
<dbReference type="InterPro" id="IPR000477">
    <property type="entry name" value="RT_dom"/>
</dbReference>
<keyword evidence="3" id="KW-0548">Nucleotidyltransferase</keyword>
<dbReference type="InterPro" id="IPR043128">
    <property type="entry name" value="Rev_trsase/Diguanyl_cyclase"/>
</dbReference>
<keyword evidence="5" id="KW-0255">Endonuclease</keyword>
<dbReference type="STRING" id="35722.A0A0B7MRU1"/>
<evidence type="ECO:0000256" key="3">
    <source>
        <dbReference type="ARBA" id="ARBA00022695"/>
    </source>
</evidence>
<evidence type="ECO:0000256" key="2">
    <source>
        <dbReference type="ARBA" id="ARBA00022679"/>
    </source>
</evidence>
<evidence type="ECO:0000256" key="7">
    <source>
        <dbReference type="ARBA" id="ARBA00022918"/>
    </source>
</evidence>
<dbReference type="Gene3D" id="3.10.10.10">
    <property type="entry name" value="HIV Type 1 Reverse Transcriptase, subunit A, domain 1"/>
    <property type="match status" value="1"/>
</dbReference>
<keyword evidence="4" id="KW-0540">Nuclease</keyword>
<dbReference type="EC" id="2.7.7.49" evidence="1"/>
<dbReference type="FunFam" id="3.10.20.370:FF:000001">
    <property type="entry name" value="Retrovirus-related Pol polyprotein from transposon 17.6-like protein"/>
    <property type="match status" value="1"/>
</dbReference>
<dbReference type="Gene3D" id="2.40.70.10">
    <property type="entry name" value="Acid Proteases"/>
    <property type="match status" value="1"/>
</dbReference>
<dbReference type="InterPro" id="IPR050951">
    <property type="entry name" value="Retrovirus_Pol_polyprotein"/>
</dbReference>
<keyword evidence="10" id="KW-1185">Reference proteome</keyword>
<keyword evidence="2" id="KW-0808">Transferase</keyword>
<dbReference type="GO" id="GO:0004519">
    <property type="term" value="F:endonuclease activity"/>
    <property type="evidence" value="ECO:0007669"/>
    <property type="project" value="UniProtKB-KW"/>
</dbReference>
<evidence type="ECO:0000256" key="5">
    <source>
        <dbReference type="ARBA" id="ARBA00022759"/>
    </source>
</evidence>
<dbReference type="PROSITE" id="PS50878">
    <property type="entry name" value="RT_POL"/>
    <property type="match status" value="1"/>
</dbReference>
<dbReference type="GO" id="GO:0003964">
    <property type="term" value="F:RNA-directed DNA polymerase activity"/>
    <property type="evidence" value="ECO:0007669"/>
    <property type="project" value="UniProtKB-KW"/>
</dbReference>
<dbReference type="GO" id="GO:0016787">
    <property type="term" value="F:hydrolase activity"/>
    <property type="evidence" value="ECO:0007669"/>
    <property type="project" value="UniProtKB-KW"/>
</dbReference>
<dbReference type="InterPro" id="IPR021109">
    <property type="entry name" value="Peptidase_aspartic_dom_sf"/>
</dbReference>
<accession>A0A0B7MRU1</accession>
<dbReference type="CDD" id="cd01647">
    <property type="entry name" value="RT_LTR"/>
    <property type="match status" value="1"/>
</dbReference>
<gene>
    <name evidence="9" type="primary">PARPA_02063.1 scaffold 2449</name>
</gene>
<dbReference type="CDD" id="cd00303">
    <property type="entry name" value="retropepsin_like"/>
    <property type="match status" value="1"/>
</dbReference>
<evidence type="ECO:0000256" key="6">
    <source>
        <dbReference type="ARBA" id="ARBA00022801"/>
    </source>
</evidence>
<dbReference type="EMBL" id="LN719985">
    <property type="protein sequence ID" value="CEP08716.1"/>
    <property type="molecule type" value="Genomic_DNA"/>
</dbReference>
<feature type="domain" description="Reverse transcriptase" evidence="8">
    <location>
        <begin position="239"/>
        <end position="416"/>
    </location>
</feature>
<dbReference type="AlphaFoldDB" id="A0A0B7MRU1"/>
<dbReference type="PANTHER" id="PTHR37984">
    <property type="entry name" value="PROTEIN CBG26694"/>
    <property type="match status" value="1"/>
</dbReference>